<geneLocation type="plasmid" evidence="1 2">
    <name>unnamed2</name>
</geneLocation>
<dbReference type="EMBL" id="CP096021">
    <property type="protein sequence ID" value="UPM44613.1"/>
    <property type="molecule type" value="Genomic_DNA"/>
</dbReference>
<dbReference type="KEGG" id="haad:MW046_16315"/>
<evidence type="ECO:0000313" key="2">
    <source>
        <dbReference type="Proteomes" id="UP000831768"/>
    </source>
</evidence>
<name>A0A8U0A9E0_9EURY</name>
<dbReference type="Proteomes" id="UP000831768">
    <property type="component" value="Plasmid unnamed2"/>
</dbReference>
<keyword evidence="2" id="KW-1185">Reference proteome</keyword>
<accession>A0A8U0A9E0</accession>
<dbReference type="AlphaFoldDB" id="A0A8U0A9E0"/>
<organism evidence="1 2">
    <name type="scientific">Halocatena salina</name>
    <dbReference type="NCBI Taxonomy" id="2934340"/>
    <lineage>
        <taxon>Archaea</taxon>
        <taxon>Methanobacteriati</taxon>
        <taxon>Methanobacteriota</taxon>
        <taxon>Stenosarchaea group</taxon>
        <taxon>Halobacteria</taxon>
        <taxon>Halobacteriales</taxon>
        <taxon>Natronomonadaceae</taxon>
        <taxon>Halocatena</taxon>
    </lineage>
</organism>
<gene>
    <name evidence="1" type="ORF">MW046_16315</name>
</gene>
<proteinExistence type="predicted"/>
<keyword evidence="1" id="KW-0614">Plasmid</keyword>
<sequence length="87" mass="9908">MAWYSFEIAIPRQQNLGDDCGRERTVPSWRKSKSDDHCISQLQPSAAVAIEAWVVLYTASKYQRWLPPPLEEDPSTSITLPLLTFVT</sequence>
<evidence type="ECO:0000313" key="1">
    <source>
        <dbReference type="EMBL" id="UPM44613.1"/>
    </source>
</evidence>
<protein>
    <submittedName>
        <fullName evidence="1">Uncharacterized protein</fullName>
    </submittedName>
</protein>
<reference evidence="1" key="1">
    <citation type="submission" date="2022-04" db="EMBL/GenBank/DDBJ databases">
        <title>Halocatena sp. nov., isolated from a salt lake.</title>
        <authorList>
            <person name="Cui H.-L."/>
        </authorList>
    </citation>
    <scope>NUCLEOTIDE SEQUENCE</scope>
    <source>
        <strain evidence="1">AD-1</strain>
        <plasmid evidence="1">unnamed2</plasmid>
    </source>
</reference>